<dbReference type="Proteomes" id="UP001529369">
    <property type="component" value="Unassembled WGS sequence"/>
</dbReference>
<dbReference type="RefSeq" id="WP_290319182.1">
    <property type="nucleotide sequence ID" value="NZ_JAUFPN010000186.1"/>
</dbReference>
<feature type="compositionally biased region" description="Basic and acidic residues" evidence="1">
    <location>
        <begin position="25"/>
        <end position="55"/>
    </location>
</feature>
<feature type="region of interest" description="Disordered" evidence="1">
    <location>
        <begin position="25"/>
        <end position="84"/>
    </location>
</feature>
<feature type="compositionally biased region" description="Basic and acidic residues" evidence="1">
    <location>
        <begin position="75"/>
        <end position="84"/>
    </location>
</feature>
<evidence type="ECO:0000256" key="1">
    <source>
        <dbReference type="SAM" id="MobiDB-lite"/>
    </source>
</evidence>
<protein>
    <submittedName>
        <fullName evidence="2">Uncharacterized protein</fullName>
    </submittedName>
</protein>
<sequence>MIALEPDEIGIRPLARAGHVDVEDLLHRAGPGGHDHDPVGEEDRLRDRAGDEDHALAVLLPDPQQGLPHGQAGGGDDRRQGRAG</sequence>
<evidence type="ECO:0000313" key="2">
    <source>
        <dbReference type="EMBL" id="MDN3567170.1"/>
    </source>
</evidence>
<organism evidence="2 3">
    <name type="scientific">Paeniroseomonas aquatica</name>
    <dbReference type="NCBI Taxonomy" id="373043"/>
    <lineage>
        <taxon>Bacteria</taxon>
        <taxon>Pseudomonadati</taxon>
        <taxon>Pseudomonadota</taxon>
        <taxon>Alphaproteobacteria</taxon>
        <taxon>Acetobacterales</taxon>
        <taxon>Acetobacteraceae</taxon>
        <taxon>Paeniroseomonas</taxon>
    </lineage>
</organism>
<name>A0ABT8ABW3_9PROT</name>
<accession>A0ABT8ABW3</accession>
<comment type="caution">
    <text evidence="2">The sequence shown here is derived from an EMBL/GenBank/DDBJ whole genome shotgun (WGS) entry which is preliminary data.</text>
</comment>
<evidence type="ECO:0000313" key="3">
    <source>
        <dbReference type="Proteomes" id="UP001529369"/>
    </source>
</evidence>
<proteinExistence type="predicted"/>
<reference evidence="3" key="1">
    <citation type="journal article" date="2019" name="Int. J. Syst. Evol. Microbiol.">
        <title>The Global Catalogue of Microorganisms (GCM) 10K type strain sequencing project: providing services to taxonomists for standard genome sequencing and annotation.</title>
        <authorList>
            <consortium name="The Broad Institute Genomics Platform"/>
            <consortium name="The Broad Institute Genome Sequencing Center for Infectious Disease"/>
            <person name="Wu L."/>
            <person name="Ma J."/>
        </authorList>
    </citation>
    <scope>NUCLEOTIDE SEQUENCE [LARGE SCALE GENOMIC DNA]</scope>
    <source>
        <strain evidence="3">CECT 7131</strain>
    </source>
</reference>
<gene>
    <name evidence="2" type="ORF">QWZ14_22550</name>
</gene>
<keyword evidence="3" id="KW-1185">Reference proteome</keyword>
<dbReference type="EMBL" id="JAUFPN010000186">
    <property type="protein sequence ID" value="MDN3567170.1"/>
    <property type="molecule type" value="Genomic_DNA"/>
</dbReference>